<comment type="caution">
    <text evidence="9">The sequence shown here is derived from an EMBL/GenBank/DDBJ whole genome shotgun (WGS) entry which is preliminary data.</text>
</comment>
<evidence type="ECO:0000259" key="7">
    <source>
        <dbReference type="Pfam" id="PF01077"/>
    </source>
</evidence>
<dbReference type="GO" id="GO:0050311">
    <property type="term" value="F:sulfite reductase (ferredoxin) activity"/>
    <property type="evidence" value="ECO:0007669"/>
    <property type="project" value="UniProtKB-EC"/>
</dbReference>
<dbReference type="InterPro" id="IPR051329">
    <property type="entry name" value="NIR_SIR_4Fe-4S"/>
</dbReference>
<dbReference type="RefSeq" id="WP_138003559.1">
    <property type="nucleotide sequence ID" value="NZ_QGQD01000078.1"/>
</dbReference>
<feature type="domain" description="Nitrite/Sulfite reductase ferredoxin-like" evidence="8">
    <location>
        <begin position="301"/>
        <end position="362"/>
    </location>
</feature>
<sequence length="516" mass="57607">MESCKQLLKDEIPAFRSAGHAFLNGEISRMEFKGKSGGMGCYAQKENGKFMIRLRTPSGVISREHFNLILHYADQYNLDKIHLTTRQAVQLHDLSLDEVCDIMDNAIDHGLFTRGGGGNFPRNVALSPLAGVQKGEPFDVTPYALQVGSYFTVNAPHYKLPRKLKAAFSSGPEDTACATLTDIGFMAIEENKKPMFRVWLAGGLGSGPAAGIPYDEPIPPEDVMYHIEAITQLFKAEGDYQNKSKARIRFIPRRMGEENFLKTYREYLFQIKEKVKFDEIKAERSEENPWERELSPSNICIPQKQAGYYTVVLHPLCGQLEKNALLNLAGLLEKCPDAELRLSMNEELYVRNLNKSQAEEFLHFAESKLMTTKIQMSVSCVGTPTCQIGIMQSQSLCQGIITELKEAGIQEDVLPSVHISGCPNSCSRHQMAQIGFAGKKKRVNNEVIDAFEIQVNGKIGADVTEMGEILGVMAASSIPEFMAALAKNLLTEQKDFTDFYESKREAFMELAGKYLI</sequence>
<dbReference type="EMBL" id="QGQD01000078">
    <property type="protein sequence ID" value="TLC98996.1"/>
    <property type="molecule type" value="Genomic_DNA"/>
</dbReference>
<keyword evidence="1" id="KW-0004">4Fe-4S</keyword>
<dbReference type="InterPro" id="IPR006066">
    <property type="entry name" value="NO2/SO3_Rdtase_FeS/sirohaem_BS"/>
</dbReference>
<accession>A0A4U8Q2X9</accession>
<feature type="domain" description="Nitrite/Sulfite reductase ferredoxin-like" evidence="8">
    <location>
        <begin position="43"/>
        <end position="104"/>
    </location>
</feature>
<evidence type="ECO:0000256" key="1">
    <source>
        <dbReference type="ARBA" id="ARBA00022485"/>
    </source>
</evidence>
<evidence type="ECO:0000259" key="8">
    <source>
        <dbReference type="Pfam" id="PF03460"/>
    </source>
</evidence>
<dbReference type="Gene3D" id="3.90.480.10">
    <property type="entry name" value="Sulfite Reductase Hemoprotein,Domain 2"/>
    <property type="match status" value="1"/>
</dbReference>
<dbReference type="Pfam" id="PF03460">
    <property type="entry name" value="NIR_SIR_ferr"/>
    <property type="match status" value="2"/>
</dbReference>
<keyword evidence="5" id="KW-0408">Iron</keyword>
<keyword evidence="4 9" id="KW-0560">Oxidoreductase</keyword>
<dbReference type="STRING" id="180332.GCA_000797495_05771"/>
<evidence type="ECO:0000313" key="10">
    <source>
        <dbReference type="Proteomes" id="UP000306509"/>
    </source>
</evidence>
<dbReference type="GO" id="GO:0046872">
    <property type="term" value="F:metal ion binding"/>
    <property type="evidence" value="ECO:0007669"/>
    <property type="project" value="UniProtKB-KW"/>
</dbReference>
<keyword evidence="6" id="KW-0411">Iron-sulfur</keyword>
<dbReference type="Gene3D" id="3.30.413.10">
    <property type="entry name" value="Sulfite Reductase Hemoprotein, domain 1"/>
    <property type="match status" value="2"/>
</dbReference>
<dbReference type="InterPro" id="IPR005117">
    <property type="entry name" value="NiRdtase/SiRdtase_haem-b_fer"/>
</dbReference>
<name>A0A4U8Q2X9_9FIRM</name>
<dbReference type="SUPFAM" id="SSF55124">
    <property type="entry name" value="Nitrite/Sulfite reductase N-terminal domain-like"/>
    <property type="match status" value="2"/>
</dbReference>
<feature type="domain" description="Nitrite/sulphite reductase 4Fe-4S" evidence="7">
    <location>
        <begin position="118"/>
        <end position="268"/>
    </location>
</feature>
<organism evidence="9 10">
    <name type="scientific">Robinsoniella peoriensis</name>
    <dbReference type="NCBI Taxonomy" id="180332"/>
    <lineage>
        <taxon>Bacteria</taxon>
        <taxon>Bacillati</taxon>
        <taxon>Bacillota</taxon>
        <taxon>Clostridia</taxon>
        <taxon>Lachnospirales</taxon>
        <taxon>Lachnospiraceae</taxon>
        <taxon>Robinsoniella</taxon>
    </lineage>
</organism>
<evidence type="ECO:0000256" key="4">
    <source>
        <dbReference type="ARBA" id="ARBA00023002"/>
    </source>
</evidence>
<dbReference type="PANTHER" id="PTHR32439">
    <property type="entry name" value="FERREDOXIN--NITRITE REDUCTASE, CHLOROPLASTIC"/>
    <property type="match status" value="1"/>
</dbReference>
<evidence type="ECO:0000256" key="5">
    <source>
        <dbReference type="ARBA" id="ARBA00023004"/>
    </source>
</evidence>
<keyword evidence="2" id="KW-0349">Heme</keyword>
<dbReference type="GO" id="GO:0020037">
    <property type="term" value="F:heme binding"/>
    <property type="evidence" value="ECO:0007669"/>
    <property type="project" value="InterPro"/>
</dbReference>
<reference evidence="9 10" key="1">
    <citation type="journal article" date="2019" name="Anaerobe">
        <title>Detection of Robinsoniella peoriensis in multiple bone samples of a trauma patient.</title>
        <authorList>
            <person name="Schrottner P."/>
            <person name="Hartwich K."/>
            <person name="Bunk B."/>
            <person name="Schober I."/>
            <person name="Helbig S."/>
            <person name="Rudolph W.W."/>
            <person name="Gunzer F."/>
        </authorList>
    </citation>
    <scope>NUCLEOTIDE SEQUENCE [LARGE SCALE GENOMIC DNA]</scope>
    <source>
        <strain evidence="9 10">DSM 106044</strain>
    </source>
</reference>
<dbReference type="SUPFAM" id="SSF56014">
    <property type="entry name" value="Nitrite and sulphite reductase 4Fe-4S domain-like"/>
    <property type="match status" value="2"/>
</dbReference>
<dbReference type="PRINTS" id="PR00397">
    <property type="entry name" value="SIROHAEM"/>
</dbReference>
<keyword evidence="10" id="KW-1185">Reference proteome</keyword>
<dbReference type="Proteomes" id="UP000306509">
    <property type="component" value="Unassembled WGS sequence"/>
</dbReference>
<dbReference type="InterPro" id="IPR045854">
    <property type="entry name" value="NO2/SO3_Rdtase_4Fe4S_sf"/>
</dbReference>
<dbReference type="Pfam" id="PF01077">
    <property type="entry name" value="NIR_SIR"/>
    <property type="match status" value="1"/>
</dbReference>
<protein>
    <submittedName>
        <fullName evidence="9">Sulfite reductase [ferredoxin]</fullName>
        <ecNumber evidence="9">1.8.7.1</ecNumber>
    </submittedName>
</protein>
<proteinExistence type="predicted"/>
<evidence type="ECO:0000313" key="9">
    <source>
        <dbReference type="EMBL" id="TLC98996.1"/>
    </source>
</evidence>
<dbReference type="AlphaFoldDB" id="A0A4U8Q2X9"/>
<evidence type="ECO:0000256" key="2">
    <source>
        <dbReference type="ARBA" id="ARBA00022617"/>
    </source>
</evidence>
<keyword evidence="3" id="KW-0479">Metal-binding</keyword>
<evidence type="ECO:0000256" key="3">
    <source>
        <dbReference type="ARBA" id="ARBA00022723"/>
    </source>
</evidence>
<evidence type="ECO:0000256" key="6">
    <source>
        <dbReference type="ARBA" id="ARBA00023014"/>
    </source>
</evidence>
<dbReference type="InterPro" id="IPR036136">
    <property type="entry name" value="Nit/Sulf_reduc_fer-like_dom_sf"/>
</dbReference>
<dbReference type="GO" id="GO:0051539">
    <property type="term" value="F:4 iron, 4 sulfur cluster binding"/>
    <property type="evidence" value="ECO:0007669"/>
    <property type="project" value="UniProtKB-KW"/>
</dbReference>
<dbReference type="EC" id="1.8.7.1" evidence="9"/>
<dbReference type="PANTHER" id="PTHR32439:SF9">
    <property type="entry name" value="BLR3264 PROTEIN"/>
    <property type="match status" value="1"/>
</dbReference>
<dbReference type="InterPro" id="IPR006067">
    <property type="entry name" value="NO2/SO3_Rdtase_4Fe4S_dom"/>
</dbReference>
<gene>
    <name evidence="9" type="primary">sir</name>
    <name evidence="9" type="ORF">DSM106044_04141</name>
</gene>